<dbReference type="EMBL" id="UOGC01000151">
    <property type="protein sequence ID" value="VAX23528.1"/>
    <property type="molecule type" value="Genomic_DNA"/>
</dbReference>
<protein>
    <submittedName>
        <fullName evidence="1">Uncharacterized protein</fullName>
    </submittedName>
</protein>
<organism evidence="1">
    <name type="scientific">hydrothermal vent metagenome</name>
    <dbReference type="NCBI Taxonomy" id="652676"/>
    <lineage>
        <taxon>unclassified sequences</taxon>
        <taxon>metagenomes</taxon>
        <taxon>ecological metagenomes</taxon>
    </lineage>
</organism>
<reference evidence="1" key="1">
    <citation type="submission" date="2018-06" db="EMBL/GenBank/DDBJ databases">
        <authorList>
            <person name="Zhirakovskaya E."/>
        </authorList>
    </citation>
    <scope>NUCLEOTIDE SEQUENCE</scope>
</reference>
<name>A0A3B1CHS7_9ZZZZ</name>
<gene>
    <name evidence="1" type="ORF">MNBD_NITROSPINAE01-1896</name>
</gene>
<dbReference type="AlphaFoldDB" id="A0A3B1CHS7"/>
<sequence>MAKNLGVAGWLVMAIPAVLTFVFSTWPTYSFTADHVAAFTVAIKHSTARVHLCDEAEHAAFLEAMKGRVKHMQRKNAVCGSREKSIMGLKVTVDGKEFFSGEIKPSGLHSDGVTYVYESFHLPSGTHRIKVEMRDTNRSDGEFDHTFERDALEFVPGQVIVLDFDSGSESFVIL</sequence>
<accession>A0A3B1CHS7</accession>
<proteinExistence type="predicted"/>
<evidence type="ECO:0000313" key="1">
    <source>
        <dbReference type="EMBL" id="VAX23528.1"/>
    </source>
</evidence>